<evidence type="ECO:0000256" key="1">
    <source>
        <dbReference type="ARBA" id="ARBA00004123"/>
    </source>
</evidence>
<reference evidence="6 7" key="1">
    <citation type="submission" date="2020-02" db="EMBL/GenBank/DDBJ databases">
        <authorList>
            <person name="Ferguson B K."/>
        </authorList>
    </citation>
    <scope>NUCLEOTIDE SEQUENCE [LARGE SCALE GENOMIC DNA]</scope>
</reference>
<comment type="subcellular location">
    <subcellularLocation>
        <location evidence="1">Nucleus</location>
    </subcellularLocation>
</comment>
<proteinExistence type="predicted"/>
<dbReference type="InterPro" id="IPR006600">
    <property type="entry name" value="HTH_CenpB_DNA-bd_dom"/>
</dbReference>
<organism evidence="6 7">
    <name type="scientific">Nesidiocoris tenuis</name>
    <dbReference type="NCBI Taxonomy" id="355587"/>
    <lineage>
        <taxon>Eukaryota</taxon>
        <taxon>Metazoa</taxon>
        <taxon>Ecdysozoa</taxon>
        <taxon>Arthropoda</taxon>
        <taxon>Hexapoda</taxon>
        <taxon>Insecta</taxon>
        <taxon>Pterygota</taxon>
        <taxon>Neoptera</taxon>
        <taxon>Paraneoptera</taxon>
        <taxon>Hemiptera</taxon>
        <taxon>Heteroptera</taxon>
        <taxon>Panheteroptera</taxon>
        <taxon>Cimicomorpha</taxon>
        <taxon>Miridae</taxon>
        <taxon>Dicyphina</taxon>
        <taxon>Nesidiocoris</taxon>
    </lineage>
</organism>
<evidence type="ECO:0008006" key="8">
    <source>
        <dbReference type="Google" id="ProtNLM"/>
    </source>
</evidence>
<keyword evidence="2" id="KW-0238">DNA-binding</keyword>
<name>A0A6H5G636_9HEMI</name>
<dbReference type="OrthoDB" id="6592946at2759"/>
<feature type="domain" description="HTH CENPB-type" evidence="4">
    <location>
        <begin position="68"/>
        <end position="130"/>
    </location>
</feature>
<dbReference type="Pfam" id="PF05225">
    <property type="entry name" value="HTH_psq"/>
    <property type="match status" value="1"/>
</dbReference>
<dbReference type="InterPro" id="IPR009057">
    <property type="entry name" value="Homeodomain-like_sf"/>
</dbReference>
<dbReference type="Gene3D" id="1.10.10.60">
    <property type="entry name" value="Homeodomain-like"/>
    <property type="match status" value="1"/>
</dbReference>
<dbReference type="Pfam" id="PF03221">
    <property type="entry name" value="HTH_Tnp_Tc5"/>
    <property type="match status" value="1"/>
</dbReference>
<sequence>MAPTKRKIWSKEAMVQAVEAVREKKMGYLKASKVYCVPKGTLERYVKDGRPAEELLEVKLGRRPTFSPALETKLSKYCLLMAERFYGLRCADIRTMALQLAAQNGISNPFNKEKKEAGQKWLHGFLKRNPSVSLR</sequence>
<dbReference type="SUPFAM" id="SSF46689">
    <property type="entry name" value="Homeodomain-like"/>
    <property type="match status" value="1"/>
</dbReference>
<dbReference type="GO" id="GO:0005634">
    <property type="term" value="C:nucleus"/>
    <property type="evidence" value="ECO:0007669"/>
    <property type="project" value="UniProtKB-SubCell"/>
</dbReference>
<dbReference type="AlphaFoldDB" id="A0A6H5G636"/>
<evidence type="ECO:0000313" key="6">
    <source>
        <dbReference type="EMBL" id="CAA9997366.1"/>
    </source>
</evidence>
<accession>A0A6H5G636</accession>
<evidence type="ECO:0000313" key="7">
    <source>
        <dbReference type="Proteomes" id="UP000479000"/>
    </source>
</evidence>
<keyword evidence="7" id="KW-1185">Reference proteome</keyword>
<evidence type="ECO:0000259" key="4">
    <source>
        <dbReference type="Pfam" id="PF03221"/>
    </source>
</evidence>
<keyword evidence="3" id="KW-0539">Nucleus</keyword>
<evidence type="ECO:0000256" key="2">
    <source>
        <dbReference type="ARBA" id="ARBA00023125"/>
    </source>
</evidence>
<feature type="non-terminal residue" evidence="6">
    <location>
        <position position="135"/>
    </location>
</feature>
<evidence type="ECO:0000256" key="3">
    <source>
        <dbReference type="ARBA" id="ARBA00023242"/>
    </source>
</evidence>
<dbReference type="GO" id="GO:0003677">
    <property type="term" value="F:DNA binding"/>
    <property type="evidence" value="ECO:0007669"/>
    <property type="project" value="UniProtKB-KW"/>
</dbReference>
<dbReference type="Proteomes" id="UP000479000">
    <property type="component" value="Unassembled WGS sequence"/>
</dbReference>
<protein>
    <recommendedName>
        <fullName evidence="8">HTH psq-type domain-containing protein</fullName>
    </recommendedName>
</protein>
<dbReference type="EMBL" id="CADCXU010005737">
    <property type="protein sequence ID" value="CAA9997366.1"/>
    <property type="molecule type" value="Genomic_DNA"/>
</dbReference>
<gene>
    <name evidence="6" type="ORF">NTEN_LOCUS3668</name>
</gene>
<dbReference type="InterPro" id="IPR007889">
    <property type="entry name" value="HTH_Psq"/>
</dbReference>
<evidence type="ECO:0000259" key="5">
    <source>
        <dbReference type="Pfam" id="PF05225"/>
    </source>
</evidence>
<feature type="domain" description="HTH psq-type" evidence="5">
    <location>
        <begin position="11"/>
        <end position="48"/>
    </location>
</feature>